<comment type="caution">
    <text evidence="1">The sequence shown here is derived from an EMBL/GenBank/DDBJ whole genome shotgun (WGS) entry which is preliminary data.</text>
</comment>
<evidence type="ECO:0000313" key="1">
    <source>
        <dbReference type="EMBL" id="MBB2158111.1"/>
    </source>
</evidence>
<sequence>MTVGLQCPSLLRPPLTSLGLKATKWDGPEDKARGGNAILSFIARGMPRSAFNAKLYRRLSRMFGFIACNNLHGFWQTHLATTASRTAFLGQIEQHPCWGQSDWTWSDVERQIANRLRDSHLVGAYRAEEKKEMLRAERDQLARLLAKHGRPADVMPPALQAAPQVQGPSQLGLL</sequence>
<accession>A0A7W4NI15</accession>
<dbReference type="AlphaFoldDB" id="A0A7W4NI15"/>
<dbReference type="RefSeq" id="WP_183116555.1">
    <property type="nucleotide sequence ID" value="NZ_JABEQG010000058.1"/>
</dbReference>
<name>A0A7W4NI15_GLUDI</name>
<proteinExistence type="predicted"/>
<dbReference type="Proteomes" id="UP000550787">
    <property type="component" value="Unassembled WGS sequence"/>
</dbReference>
<dbReference type="EMBL" id="JABEQG010000058">
    <property type="protein sequence ID" value="MBB2158111.1"/>
    <property type="molecule type" value="Genomic_DNA"/>
</dbReference>
<protein>
    <submittedName>
        <fullName evidence="1">Uncharacterized protein</fullName>
    </submittedName>
</protein>
<evidence type="ECO:0000313" key="2">
    <source>
        <dbReference type="Proteomes" id="UP000550787"/>
    </source>
</evidence>
<organism evidence="1 2">
    <name type="scientific">Gluconacetobacter diazotrophicus</name>
    <name type="common">Acetobacter diazotrophicus</name>
    <dbReference type="NCBI Taxonomy" id="33996"/>
    <lineage>
        <taxon>Bacteria</taxon>
        <taxon>Pseudomonadati</taxon>
        <taxon>Pseudomonadota</taxon>
        <taxon>Alphaproteobacteria</taxon>
        <taxon>Acetobacterales</taxon>
        <taxon>Acetobacteraceae</taxon>
        <taxon>Gluconacetobacter</taxon>
    </lineage>
</organism>
<reference evidence="1 2" key="1">
    <citation type="submission" date="2020-04" db="EMBL/GenBank/DDBJ databases">
        <title>Description of novel Gluconacetobacter.</title>
        <authorList>
            <person name="Sombolestani A."/>
        </authorList>
    </citation>
    <scope>NUCLEOTIDE SEQUENCE [LARGE SCALE GENOMIC DNA]</scope>
    <source>
        <strain evidence="1 2">LMG 7603</strain>
    </source>
</reference>
<gene>
    <name evidence="1" type="ORF">HLH33_17720</name>
</gene>